<dbReference type="NCBIfam" id="TIGR02246">
    <property type="entry name" value="SgcJ/EcaC family oxidoreductase"/>
    <property type="match status" value="1"/>
</dbReference>
<reference evidence="3" key="1">
    <citation type="journal article" date="2017" name="Acta Aliment.">
        <title>Plant polysaccharide degrading enzyme system of Thermpbifida cellulosilytica TB100 revealed by de novo genome project data.</title>
        <authorList>
            <person name="Toth A."/>
            <person name="Baka E."/>
            <person name="Luzics S."/>
            <person name="Bata-Vidacs I."/>
            <person name="Nagy I."/>
            <person name="Balint B."/>
            <person name="Herceg R."/>
            <person name="Olasz F."/>
            <person name="Wilk T."/>
            <person name="Nagy T."/>
            <person name="Kriszt B."/>
            <person name="Nagy I."/>
            <person name="Kukolya J."/>
        </authorList>
    </citation>
    <scope>NUCLEOTIDE SEQUENCE [LARGE SCALE GENOMIC DNA]</scope>
    <source>
        <strain evidence="3">TB100</strain>
    </source>
</reference>
<dbReference type="EMBL" id="LGEM01000020">
    <property type="protein sequence ID" value="KUP97833.1"/>
    <property type="molecule type" value="Genomic_DNA"/>
</dbReference>
<dbReference type="Pfam" id="PF13577">
    <property type="entry name" value="SnoaL_4"/>
    <property type="match status" value="1"/>
</dbReference>
<dbReference type="STRING" id="665004.AC529_05165"/>
<dbReference type="RefSeq" id="WP_068755286.1">
    <property type="nucleotide sequence ID" value="NZ_KQ950181.1"/>
</dbReference>
<evidence type="ECO:0000313" key="3">
    <source>
        <dbReference type="Proteomes" id="UP000074382"/>
    </source>
</evidence>
<dbReference type="InterPro" id="IPR037401">
    <property type="entry name" value="SnoaL-like"/>
</dbReference>
<keyword evidence="3" id="KW-1185">Reference proteome</keyword>
<protein>
    <recommendedName>
        <fullName evidence="1">SnoaL-like domain-containing protein</fullName>
    </recommendedName>
</protein>
<dbReference type="CDD" id="cd00531">
    <property type="entry name" value="NTF2_like"/>
    <property type="match status" value="1"/>
</dbReference>
<dbReference type="Proteomes" id="UP000074382">
    <property type="component" value="Unassembled WGS sequence"/>
</dbReference>
<dbReference type="Gene3D" id="3.10.450.50">
    <property type="match status" value="1"/>
</dbReference>
<name>A0A147KKR5_THECS</name>
<organism evidence="2 3">
    <name type="scientific">Thermobifida cellulosilytica TB100</name>
    <dbReference type="NCBI Taxonomy" id="665004"/>
    <lineage>
        <taxon>Bacteria</taxon>
        <taxon>Bacillati</taxon>
        <taxon>Actinomycetota</taxon>
        <taxon>Actinomycetes</taxon>
        <taxon>Streptosporangiales</taxon>
        <taxon>Nocardiopsidaceae</taxon>
        <taxon>Thermobifida</taxon>
    </lineage>
</organism>
<dbReference type="InterPro" id="IPR011944">
    <property type="entry name" value="Steroid_delta5-4_isomerase"/>
</dbReference>
<dbReference type="SUPFAM" id="SSF54427">
    <property type="entry name" value="NTF2-like"/>
    <property type="match status" value="1"/>
</dbReference>
<sequence length="165" mass="18797">MSGDVERRLRRLEDRAAIHDLVARYALAVDDRDYAALAGMYAADAVFDHAGAVLRGREAIVDFLRERARLNGRTVHSPHTVAIEWLDDDTARGTVAGHAEIERGGEFLVAAFRYHDSYVREQGVWRFRERRSKFLYVSPVQHLAELFRTPLRVRWPGADPAPSEL</sequence>
<comment type="caution">
    <text evidence="2">The sequence shown here is derived from an EMBL/GenBank/DDBJ whole genome shotgun (WGS) entry which is preliminary data.</text>
</comment>
<accession>A0A147KKR5</accession>
<dbReference type="AlphaFoldDB" id="A0A147KKR5"/>
<feature type="domain" description="SnoaL-like" evidence="1">
    <location>
        <begin position="10"/>
        <end position="131"/>
    </location>
</feature>
<dbReference type="OrthoDB" id="1492465at2"/>
<evidence type="ECO:0000313" key="2">
    <source>
        <dbReference type="EMBL" id="KUP97833.1"/>
    </source>
</evidence>
<dbReference type="InterPro" id="IPR032710">
    <property type="entry name" value="NTF2-like_dom_sf"/>
</dbReference>
<proteinExistence type="predicted"/>
<evidence type="ECO:0000259" key="1">
    <source>
        <dbReference type="Pfam" id="PF13577"/>
    </source>
</evidence>
<gene>
    <name evidence="2" type="ORF">AC529_05165</name>
</gene>
<dbReference type="PATRIC" id="fig|665004.4.peg.1819"/>